<dbReference type="EMBL" id="WCLE01000035">
    <property type="protein sequence ID" value="KAB5311810.1"/>
    <property type="molecule type" value="Genomic_DNA"/>
</dbReference>
<dbReference type="STRING" id="46506.AA415_00954"/>
<dbReference type="GeneID" id="31798361"/>
<evidence type="ECO:0000313" key="6">
    <source>
        <dbReference type="EMBL" id="RGR17826.1"/>
    </source>
</evidence>
<dbReference type="Proteomes" id="UP000284604">
    <property type="component" value="Unassembled WGS sequence"/>
</dbReference>
<organism evidence="4 8">
    <name type="scientific">Bacteroides stercoris</name>
    <dbReference type="NCBI Taxonomy" id="46506"/>
    <lineage>
        <taxon>Bacteria</taxon>
        <taxon>Pseudomonadati</taxon>
        <taxon>Bacteroidota</taxon>
        <taxon>Bacteroidia</taxon>
        <taxon>Bacteroidales</taxon>
        <taxon>Bacteroidaceae</taxon>
        <taxon>Bacteroides</taxon>
    </lineage>
</organism>
<evidence type="ECO:0000313" key="5">
    <source>
        <dbReference type="EMBL" id="RGM15617.1"/>
    </source>
</evidence>
<evidence type="ECO:0000313" key="8">
    <source>
        <dbReference type="Proteomes" id="UP000056419"/>
    </source>
</evidence>
<dbReference type="EMBL" id="QRPN01000002">
    <property type="protein sequence ID" value="RHM22061.1"/>
    <property type="molecule type" value="Genomic_DNA"/>
</dbReference>
<evidence type="ECO:0000313" key="4">
    <source>
        <dbReference type="EMBL" id="KWR56644.1"/>
    </source>
</evidence>
<evidence type="ECO:0000313" key="11">
    <source>
        <dbReference type="Proteomes" id="UP000284604"/>
    </source>
</evidence>
<comment type="caution">
    <text evidence="4">The sequence shown here is derived from an EMBL/GenBank/DDBJ whole genome shotgun (WGS) entry which is preliminary data.</text>
</comment>
<protein>
    <submittedName>
        <fullName evidence="4">Outer membrane protein beta-barrel domain protein</fullName>
    </submittedName>
    <submittedName>
        <fullName evidence="3">PorT family protein</fullName>
    </submittedName>
</protein>
<sequence length="261" mass="29540" precursor="true">MKKHHFICTIAVLLAMVANVQAQEERNKSLINSYLHGWEYNIKAGFNIGGTSPIPLPKEIRKIDSYAPGIAIAIEGNATKWFDEKKKWGLTLGLRLENKNMTTEATVKNYGMKIINTNGGELAGLWTGGVKTKVKNSYLTIPILADYRISKRWIVSAGPYFSYLLEGNFSGHVYEGHLRTPDQTGSKVEFTGESIATYDFSNELRKFQWGIQFGGEWKAFKHLTVHADVTWGLNNIFQKDFDTITFNMYPIYLNLGFGYAF</sequence>
<dbReference type="Proteomes" id="UP000467334">
    <property type="component" value="Unassembled WGS sequence"/>
</dbReference>
<dbReference type="Proteomes" id="UP000283310">
    <property type="component" value="Unassembled WGS sequence"/>
</dbReference>
<dbReference type="RefSeq" id="WP_005657211.1">
    <property type="nucleotide sequence ID" value="NZ_BAABYC010000001.1"/>
</dbReference>
<feature type="domain" description="Outer membrane protein beta-barrel" evidence="2">
    <location>
        <begin position="21"/>
        <end position="238"/>
    </location>
</feature>
<keyword evidence="1" id="KW-0732">Signal</keyword>
<reference evidence="3 12" key="4">
    <citation type="journal article" date="2019" name="Nat. Med.">
        <title>A library of human gut bacterial isolates paired with longitudinal multiomics data enables mechanistic microbiome research.</title>
        <authorList>
            <person name="Poyet M."/>
            <person name="Groussin M."/>
            <person name="Gibbons S.M."/>
            <person name="Avila-Pacheco J."/>
            <person name="Jiang X."/>
            <person name="Kearney S.M."/>
            <person name="Perrotta A.R."/>
            <person name="Berdy B."/>
            <person name="Zhao S."/>
            <person name="Lieberman T.D."/>
            <person name="Swanson P.K."/>
            <person name="Smith M."/>
            <person name="Roesemann S."/>
            <person name="Alexander J.E."/>
            <person name="Rich S.A."/>
            <person name="Livny J."/>
            <person name="Vlamakis H."/>
            <person name="Clish C."/>
            <person name="Bullock K."/>
            <person name="Deik A."/>
            <person name="Scott J."/>
            <person name="Pierce K.A."/>
            <person name="Xavier R.J."/>
            <person name="Alm E.J."/>
        </authorList>
    </citation>
    <scope>NUCLEOTIDE SEQUENCE [LARGE SCALE GENOMIC DNA]</scope>
    <source>
        <strain evidence="3 12">BIOML-A6</strain>
    </source>
</reference>
<dbReference type="Proteomes" id="UP000056419">
    <property type="component" value="Unassembled WGS sequence"/>
</dbReference>
<dbReference type="EMBL" id="QSSV01000003">
    <property type="protein sequence ID" value="RGM15617.1"/>
    <property type="molecule type" value="Genomic_DNA"/>
</dbReference>
<evidence type="ECO:0000259" key="2">
    <source>
        <dbReference type="Pfam" id="PF13568"/>
    </source>
</evidence>
<dbReference type="EMBL" id="LRGC01000003">
    <property type="protein sequence ID" value="KWR56644.1"/>
    <property type="molecule type" value="Genomic_DNA"/>
</dbReference>
<keyword evidence="8" id="KW-1185">Reference proteome</keyword>
<evidence type="ECO:0000313" key="3">
    <source>
        <dbReference type="EMBL" id="KAB5311810.1"/>
    </source>
</evidence>
<evidence type="ECO:0000313" key="10">
    <source>
        <dbReference type="Proteomes" id="UP000283310"/>
    </source>
</evidence>
<dbReference type="AlphaFoldDB" id="A0A108TB65"/>
<proteinExistence type="predicted"/>
<name>A0A108TB65_BACSE</name>
<dbReference type="Pfam" id="PF13568">
    <property type="entry name" value="OMP_b-brl_2"/>
    <property type="match status" value="1"/>
</dbReference>
<dbReference type="InterPro" id="IPR025665">
    <property type="entry name" value="Beta-barrel_OMP_2"/>
</dbReference>
<feature type="signal peptide" evidence="1">
    <location>
        <begin position="1"/>
        <end position="22"/>
    </location>
</feature>
<reference evidence="4 8" key="1">
    <citation type="journal article" date="2016" name="BMC Genomics">
        <title>Type VI secretion systems of human gut Bacteroidales segregate into three genetic architectures, two of which are contained on mobile genetic elements.</title>
        <authorList>
            <person name="Coyne M.J."/>
            <person name="Roelofs K.G."/>
            <person name="Comstock L.E."/>
        </authorList>
    </citation>
    <scope>NUCLEOTIDE SEQUENCE [LARGE SCALE GENOMIC DNA]</scope>
    <source>
        <strain evidence="4 8">CL09T03C01</strain>
    </source>
</reference>
<reference evidence="4" key="2">
    <citation type="submission" date="2016-01" db="EMBL/GenBank/DDBJ databases">
        <authorList>
            <person name="McClelland M."/>
            <person name="Jain A."/>
            <person name="Saraogi P."/>
            <person name="Mendelson R."/>
            <person name="Westerman R."/>
            <person name="SanMiguel P."/>
            <person name="Csonka L."/>
        </authorList>
    </citation>
    <scope>NUCLEOTIDE SEQUENCE</scope>
    <source>
        <strain evidence="4">CL09T03C01</strain>
    </source>
</reference>
<evidence type="ECO:0000313" key="12">
    <source>
        <dbReference type="Proteomes" id="UP000467334"/>
    </source>
</evidence>
<evidence type="ECO:0000313" key="9">
    <source>
        <dbReference type="Proteomes" id="UP000261223"/>
    </source>
</evidence>
<accession>A0A108TB65</accession>
<evidence type="ECO:0000313" key="7">
    <source>
        <dbReference type="EMBL" id="RHM22061.1"/>
    </source>
</evidence>
<dbReference type="EMBL" id="QRTW01000001">
    <property type="protein sequence ID" value="RGR17826.1"/>
    <property type="molecule type" value="Genomic_DNA"/>
</dbReference>
<reference evidence="9 10" key="3">
    <citation type="submission" date="2018-08" db="EMBL/GenBank/DDBJ databases">
        <title>A genome reference for cultivated species of the human gut microbiota.</title>
        <authorList>
            <person name="Zou Y."/>
            <person name="Xue W."/>
            <person name="Luo G."/>
        </authorList>
    </citation>
    <scope>NUCLEOTIDE SEQUENCE [LARGE SCALE GENOMIC DNA]</scope>
    <source>
        <strain evidence="6 10">AF26-20BH</strain>
        <strain evidence="7 11">AF35-20</strain>
        <strain evidence="5 9">TF03-6</strain>
    </source>
</reference>
<feature type="chain" id="PRO_5036003883" evidence="1">
    <location>
        <begin position="23"/>
        <end position="261"/>
    </location>
</feature>
<gene>
    <name evidence="4" type="ORF">AA415_00954</name>
    <name evidence="6" type="ORF">DWY65_00540</name>
    <name evidence="7" type="ORF">DWZ78_02515</name>
    <name evidence="5" type="ORF">DXC34_03110</name>
    <name evidence="3" type="ORF">F9958_14010</name>
</gene>
<dbReference type="PATRIC" id="fig|46506.5.peg.1029"/>
<evidence type="ECO:0000256" key="1">
    <source>
        <dbReference type="SAM" id="SignalP"/>
    </source>
</evidence>
<dbReference type="Proteomes" id="UP000261223">
    <property type="component" value="Unassembled WGS sequence"/>
</dbReference>